<gene>
    <name evidence="4" type="ORF">GH808_04275</name>
</gene>
<dbReference type="GO" id="GO:0008483">
    <property type="term" value="F:transaminase activity"/>
    <property type="evidence" value="ECO:0007669"/>
    <property type="project" value="UniProtKB-KW"/>
</dbReference>
<keyword evidence="4" id="KW-0808">Transferase</keyword>
<dbReference type="InterPro" id="IPR015421">
    <property type="entry name" value="PyrdxlP-dep_Trfase_major"/>
</dbReference>
<dbReference type="SUPFAM" id="SSF53383">
    <property type="entry name" value="PLP-dependent transferases"/>
    <property type="match status" value="1"/>
</dbReference>
<keyword evidence="4" id="KW-0032">Aminotransferase</keyword>
<dbReference type="CDD" id="cd00616">
    <property type="entry name" value="AHBA_syn"/>
    <property type="match status" value="1"/>
</dbReference>
<evidence type="ECO:0000256" key="2">
    <source>
        <dbReference type="ARBA" id="ARBA00037999"/>
    </source>
</evidence>
<dbReference type="Gene3D" id="3.90.1150.10">
    <property type="entry name" value="Aspartate Aminotransferase, domain 1"/>
    <property type="match status" value="1"/>
</dbReference>
<keyword evidence="1 3" id="KW-0663">Pyridoxal phosphate</keyword>
<name>A0ABR6WSS9_9FIRM</name>
<dbReference type="PANTHER" id="PTHR30244">
    <property type="entry name" value="TRANSAMINASE"/>
    <property type="match status" value="1"/>
</dbReference>
<reference evidence="4 5" key="1">
    <citation type="journal article" date="2020" name="mSystems">
        <title>Defining Genomic and Predicted Metabolic Features of the Acetobacterium Genus.</title>
        <authorList>
            <person name="Ross D.E."/>
            <person name="Marshall C.W."/>
            <person name="Gulliver D."/>
            <person name="May H.D."/>
            <person name="Norman R.S."/>
        </authorList>
    </citation>
    <scope>NUCLEOTIDE SEQUENCE [LARGE SCALE GENOMIC DNA]</scope>
    <source>
        <strain evidence="4 5">DSM 8238</strain>
    </source>
</reference>
<protein>
    <submittedName>
        <fullName evidence="4">Aminotransferase class I/II-fold pyridoxal phosphate-dependent enzyme</fullName>
    </submittedName>
</protein>
<dbReference type="RefSeq" id="WP_186841555.1">
    <property type="nucleotide sequence ID" value="NZ_WJBC01000004.1"/>
</dbReference>
<dbReference type="PANTHER" id="PTHR30244:SF36">
    <property type="entry name" value="3-OXO-GLUCOSE-6-PHOSPHATE:GLUTAMATE AMINOTRANSFERASE"/>
    <property type="match status" value="1"/>
</dbReference>
<evidence type="ECO:0000256" key="3">
    <source>
        <dbReference type="RuleBase" id="RU004508"/>
    </source>
</evidence>
<dbReference type="InterPro" id="IPR015422">
    <property type="entry name" value="PyrdxlP-dep_Trfase_small"/>
</dbReference>
<dbReference type="PIRSF" id="PIRSF000390">
    <property type="entry name" value="PLP_StrS"/>
    <property type="match status" value="1"/>
</dbReference>
<evidence type="ECO:0000313" key="5">
    <source>
        <dbReference type="Proteomes" id="UP000603234"/>
    </source>
</evidence>
<organism evidence="4 5">
    <name type="scientific">Acetobacterium fimetarium</name>
    <dbReference type="NCBI Taxonomy" id="52691"/>
    <lineage>
        <taxon>Bacteria</taxon>
        <taxon>Bacillati</taxon>
        <taxon>Bacillota</taxon>
        <taxon>Clostridia</taxon>
        <taxon>Eubacteriales</taxon>
        <taxon>Eubacteriaceae</taxon>
        <taxon>Acetobacterium</taxon>
    </lineage>
</organism>
<evidence type="ECO:0000256" key="1">
    <source>
        <dbReference type="ARBA" id="ARBA00022898"/>
    </source>
</evidence>
<accession>A0ABR6WSS9</accession>
<dbReference type="InterPro" id="IPR000653">
    <property type="entry name" value="DegT/StrS_aminotransferase"/>
</dbReference>
<comment type="caution">
    <text evidence="4">The sequence shown here is derived from an EMBL/GenBank/DDBJ whole genome shotgun (WGS) entry which is preliminary data.</text>
</comment>
<dbReference type="Proteomes" id="UP000603234">
    <property type="component" value="Unassembled WGS sequence"/>
</dbReference>
<dbReference type="Pfam" id="PF01041">
    <property type="entry name" value="DegT_DnrJ_EryC1"/>
    <property type="match status" value="1"/>
</dbReference>
<evidence type="ECO:0000313" key="4">
    <source>
        <dbReference type="EMBL" id="MBC3803649.1"/>
    </source>
</evidence>
<dbReference type="InterPro" id="IPR015424">
    <property type="entry name" value="PyrdxlP-dep_Trfase"/>
</dbReference>
<comment type="similarity">
    <text evidence="2 3">Belongs to the DegT/DnrJ/EryC1 family.</text>
</comment>
<keyword evidence="5" id="KW-1185">Reference proteome</keyword>
<sequence length="370" mass="41624">MKVPANNLLRHYEEHQDEYEKKALEIMRSGNYVLGNEVETFEQDFAKYIGTKYCVGLGNGLDALWLSFRILGVGPGDEVIVQANTYIASVMGITINGATPVFVEPDEYHSIDADKIEEKITAKTKAVLVVHLYGECCEMDKIVDITRKHNLYLVEDCAQSHGATFKGQATGSFGDIGCFSFYPSKNLGAFGDGGGVTVNTEALYKAFRMYRFYGSEKRYYNKVVGTNSRLDEFQAGMLNVKLKYLDALNEDRRRVCNTYLAGIKNPVIQLPKCRKDSKAVWHQFVVMTPYRDEFKDYLEEQGIGSIIHYPIPPHLSEAYAYLNVKKGSLPITERVANEVLSLPLFYGMTQAEMDTVIDAINAFVPKALEQ</sequence>
<proteinExistence type="inferred from homology"/>
<dbReference type="Gene3D" id="3.40.640.10">
    <property type="entry name" value="Type I PLP-dependent aspartate aminotransferase-like (Major domain)"/>
    <property type="match status" value="1"/>
</dbReference>
<dbReference type="EMBL" id="WJBC01000004">
    <property type="protein sequence ID" value="MBC3803649.1"/>
    <property type="molecule type" value="Genomic_DNA"/>
</dbReference>